<organism evidence="1 2">
    <name type="scientific">Mycena metata</name>
    <dbReference type="NCBI Taxonomy" id="1033252"/>
    <lineage>
        <taxon>Eukaryota</taxon>
        <taxon>Fungi</taxon>
        <taxon>Dikarya</taxon>
        <taxon>Basidiomycota</taxon>
        <taxon>Agaricomycotina</taxon>
        <taxon>Agaricomycetes</taxon>
        <taxon>Agaricomycetidae</taxon>
        <taxon>Agaricales</taxon>
        <taxon>Marasmiineae</taxon>
        <taxon>Mycenaceae</taxon>
        <taxon>Mycena</taxon>
    </lineage>
</organism>
<evidence type="ECO:0000313" key="2">
    <source>
        <dbReference type="Proteomes" id="UP001215598"/>
    </source>
</evidence>
<proteinExistence type="predicted"/>
<evidence type="ECO:0000313" key="1">
    <source>
        <dbReference type="EMBL" id="KAJ7753164.1"/>
    </source>
</evidence>
<gene>
    <name evidence="1" type="ORF">B0H16DRAFT_1240307</name>
</gene>
<sequence length="51" mass="5898">YYKWFSKFPSCPDLNHLGMYKISLPAECVVSIIPVDNVRRSVHLFPEFGPV</sequence>
<comment type="caution">
    <text evidence="1">The sequence shown here is derived from an EMBL/GenBank/DDBJ whole genome shotgun (WGS) entry which is preliminary data.</text>
</comment>
<reference evidence="1" key="1">
    <citation type="submission" date="2023-03" db="EMBL/GenBank/DDBJ databases">
        <title>Massive genome expansion in bonnet fungi (Mycena s.s.) driven by repeated elements and novel gene families across ecological guilds.</title>
        <authorList>
            <consortium name="Lawrence Berkeley National Laboratory"/>
            <person name="Harder C.B."/>
            <person name="Miyauchi S."/>
            <person name="Viragh M."/>
            <person name="Kuo A."/>
            <person name="Thoen E."/>
            <person name="Andreopoulos B."/>
            <person name="Lu D."/>
            <person name="Skrede I."/>
            <person name="Drula E."/>
            <person name="Henrissat B."/>
            <person name="Morin E."/>
            <person name="Kohler A."/>
            <person name="Barry K."/>
            <person name="LaButti K."/>
            <person name="Morin E."/>
            <person name="Salamov A."/>
            <person name="Lipzen A."/>
            <person name="Mereny Z."/>
            <person name="Hegedus B."/>
            <person name="Baldrian P."/>
            <person name="Stursova M."/>
            <person name="Weitz H."/>
            <person name="Taylor A."/>
            <person name="Grigoriev I.V."/>
            <person name="Nagy L.G."/>
            <person name="Martin F."/>
            <person name="Kauserud H."/>
        </authorList>
    </citation>
    <scope>NUCLEOTIDE SEQUENCE</scope>
    <source>
        <strain evidence="1">CBHHK182m</strain>
    </source>
</reference>
<name>A0AAD7NBT1_9AGAR</name>
<dbReference type="AlphaFoldDB" id="A0AAD7NBT1"/>
<feature type="non-terminal residue" evidence="1">
    <location>
        <position position="1"/>
    </location>
</feature>
<accession>A0AAD7NBT1</accession>
<feature type="non-terminal residue" evidence="1">
    <location>
        <position position="51"/>
    </location>
</feature>
<protein>
    <submittedName>
        <fullName evidence="1">Uncharacterized protein</fullName>
    </submittedName>
</protein>
<dbReference type="EMBL" id="JARKIB010000056">
    <property type="protein sequence ID" value="KAJ7753164.1"/>
    <property type="molecule type" value="Genomic_DNA"/>
</dbReference>
<dbReference type="Proteomes" id="UP001215598">
    <property type="component" value="Unassembled WGS sequence"/>
</dbReference>
<keyword evidence="2" id="KW-1185">Reference proteome</keyword>